<evidence type="ECO:0000313" key="1">
    <source>
        <dbReference type="EMBL" id="SLN77196.1"/>
    </source>
</evidence>
<dbReference type="EMBL" id="FWFZ01000050">
    <property type="protein sequence ID" value="SLN77196.1"/>
    <property type="molecule type" value="Genomic_DNA"/>
</dbReference>
<dbReference type="Proteomes" id="UP000193900">
    <property type="component" value="Unassembled WGS sequence"/>
</dbReference>
<evidence type="ECO:0000313" key="2">
    <source>
        <dbReference type="Proteomes" id="UP000193900"/>
    </source>
</evidence>
<organism evidence="1 2">
    <name type="scientific">Roseisalinus antarcticus</name>
    <dbReference type="NCBI Taxonomy" id="254357"/>
    <lineage>
        <taxon>Bacteria</taxon>
        <taxon>Pseudomonadati</taxon>
        <taxon>Pseudomonadota</taxon>
        <taxon>Alphaproteobacteria</taxon>
        <taxon>Rhodobacterales</taxon>
        <taxon>Roseobacteraceae</taxon>
        <taxon>Roseisalinus</taxon>
    </lineage>
</organism>
<dbReference type="RefSeq" id="WP_085881021.1">
    <property type="nucleotide sequence ID" value="NZ_FWFZ01000050.1"/>
</dbReference>
<protein>
    <submittedName>
        <fullName evidence="1">Uncharacterized protein</fullName>
    </submittedName>
</protein>
<reference evidence="1 2" key="1">
    <citation type="submission" date="2017-03" db="EMBL/GenBank/DDBJ databases">
        <authorList>
            <person name="Afonso C.L."/>
            <person name="Miller P.J."/>
            <person name="Scott M.A."/>
            <person name="Spackman E."/>
            <person name="Goraichik I."/>
            <person name="Dimitrov K.M."/>
            <person name="Suarez D.L."/>
            <person name="Swayne D.E."/>
        </authorList>
    </citation>
    <scope>NUCLEOTIDE SEQUENCE [LARGE SCALE GENOMIC DNA]</scope>
    <source>
        <strain evidence="1 2">CECT 7023</strain>
    </source>
</reference>
<dbReference type="AlphaFoldDB" id="A0A1Y5TYU0"/>
<proteinExistence type="predicted"/>
<gene>
    <name evidence="1" type="ORF">ROA7023_04327</name>
</gene>
<accession>A0A1Y5TYU0</accession>
<sequence>MTALAATSTPSQDLPSLIERAASMLSGAKTAAEVLEAREVAGLAYDVAKRAARLQRAKSAHDDLVAAAHRAQAHALEIEARAKRRLADEYDAAQARGEVAGHGGGRNFKVANGNVETTTADLGLRRDQIHEARQLRDAEAVDPGIVRRTLDERLEHGEEPSRAALRKMVVDAAMRGMRPQRRASRRNPLYVAPTPEQAAWRHVTGVFRAFAEWASDENLALARKGMREAGDTPFHDLDARAIAQGSAAFTTIKEWFDAR</sequence>
<keyword evidence="2" id="KW-1185">Reference proteome</keyword>
<name>A0A1Y5TYU0_9RHOB</name>
<dbReference type="OrthoDB" id="1079385at2"/>